<dbReference type="CDD" id="cd07377">
    <property type="entry name" value="WHTH_GntR"/>
    <property type="match status" value="2"/>
</dbReference>
<organism evidence="5 6">
    <name type="scientific">Cuneatibacter caecimuris</name>
    <dbReference type="NCBI Taxonomy" id="1796618"/>
    <lineage>
        <taxon>Bacteria</taxon>
        <taxon>Bacillati</taxon>
        <taxon>Bacillota</taxon>
        <taxon>Clostridia</taxon>
        <taxon>Lachnospirales</taxon>
        <taxon>Lachnospiraceae</taxon>
        <taxon>Cuneatibacter</taxon>
    </lineage>
</organism>
<protein>
    <submittedName>
        <fullName evidence="5">DNA-binding FadR family transcriptional regulator</fullName>
    </submittedName>
</protein>
<dbReference type="InterPro" id="IPR036388">
    <property type="entry name" value="WH-like_DNA-bd_sf"/>
</dbReference>
<proteinExistence type="predicted"/>
<dbReference type="Pfam" id="PF00392">
    <property type="entry name" value="GntR"/>
    <property type="match status" value="2"/>
</dbReference>
<dbReference type="GO" id="GO:0003700">
    <property type="term" value="F:DNA-binding transcription factor activity"/>
    <property type="evidence" value="ECO:0007669"/>
    <property type="project" value="InterPro"/>
</dbReference>
<evidence type="ECO:0000256" key="1">
    <source>
        <dbReference type="ARBA" id="ARBA00023015"/>
    </source>
</evidence>
<dbReference type="PANTHER" id="PTHR44846:SF1">
    <property type="entry name" value="MANNOSYL-D-GLYCERATE TRANSPORT_METABOLISM SYSTEM REPRESSOR MNGR-RELATED"/>
    <property type="match status" value="1"/>
</dbReference>
<evidence type="ECO:0000313" key="5">
    <source>
        <dbReference type="EMBL" id="RZS94463.1"/>
    </source>
</evidence>
<keyword evidence="1" id="KW-0805">Transcription regulation</keyword>
<dbReference type="InterPro" id="IPR050679">
    <property type="entry name" value="Bact_HTH_transcr_reg"/>
</dbReference>
<dbReference type="InterPro" id="IPR036390">
    <property type="entry name" value="WH_DNA-bd_sf"/>
</dbReference>
<dbReference type="Gene3D" id="1.10.10.10">
    <property type="entry name" value="Winged helix-like DNA-binding domain superfamily/Winged helix DNA-binding domain"/>
    <property type="match status" value="2"/>
</dbReference>
<keyword evidence="2 5" id="KW-0238">DNA-binding</keyword>
<dbReference type="GO" id="GO:0003677">
    <property type="term" value="F:DNA binding"/>
    <property type="evidence" value="ECO:0007669"/>
    <property type="project" value="UniProtKB-KW"/>
</dbReference>
<dbReference type="EMBL" id="SGXF01000004">
    <property type="protein sequence ID" value="RZS94463.1"/>
    <property type="molecule type" value="Genomic_DNA"/>
</dbReference>
<evidence type="ECO:0000313" key="6">
    <source>
        <dbReference type="Proteomes" id="UP000292927"/>
    </source>
</evidence>
<dbReference type="AlphaFoldDB" id="A0A4Q7P3F6"/>
<dbReference type="GO" id="GO:0045892">
    <property type="term" value="P:negative regulation of DNA-templated transcription"/>
    <property type="evidence" value="ECO:0007669"/>
    <property type="project" value="TreeGrafter"/>
</dbReference>
<feature type="domain" description="HTH gntR-type" evidence="4">
    <location>
        <begin position="254"/>
        <end position="322"/>
    </location>
</feature>
<keyword evidence="3" id="KW-0804">Transcription</keyword>
<evidence type="ECO:0000256" key="3">
    <source>
        <dbReference type="ARBA" id="ARBA00023163"/>
    </source>
</evidence>
<comment type="caution">
    <text evidence="5">The sequence shown here is derived from an EMBL/GenBank/DDBJ whole genome shotgun (WGS) entry which is preliminary data.</text>
</comment>
<keyword evidence="6" id="KW-1185">Reference proteome</keyword>
<name>A0A4Q7P3F6_9FIRM</name>
<dbReference type="SUPFAM" id="SSF46785">
    <property type="entry name" value="Winged helix' DNA-binding domain"/>
    <property type="match status" value="2"/>
</dbReference>
<dbReference type="SMART" id="SM00345">
    <property type="entry name" value="HTH_GNTR"/>
    <property type="match status" value="2"/>
</dbReference>
<accession>A0A4Q7P3F6</accession>
<dbReference type="InterPro" id="IPR000524">
    <property type="entry name" value="Tscrpt_reg_HTH_GntR"/>
</dbReference>
<sequence>MHSTQHLYKLIYSRLKKQILTGQLEYRSLLPSISQLARLHQVSSKTIQSALKLLQKEGLICTRKRQRAMITYQAGFLQEKSSSICLIAQKQASILDIYRTMEMIMPDILAFCSKSVSVYELPHYGKAIDWAKKPRPEGSWQICSEILHDVLRSSGNFLINSVYVSLEIQAEVPFLAEYQYLVTHYTPFSENHHVDWILNTLQSSYYTVRRNFSEHYHNTYQTMEKSFSILANLYPGIKSSGNCTFTWDAGWGWDLLHKKISRKLIEKIGTGIYSAGTLLPSEACLMEEYKVSLSTIRKSLKVLQASGFIETINGRGSIVQPPERWRFTSMINRSDYHQDIFIYLSALQFIPFLIRSSADLVYTHLDAAVQDELQKRFHQYPRNYLKVWTDYIIAHVPLYSLKVILEQVNKVLNWGYFYSLYPIASQLLRKLNKFGERAFKCLQTGDREGYVNGIHDGYLYLFKEIRSYFIQNGYFQAQMLKLPKRV</sequence>
<dbReference type="PANTHER" id="PTHR44846">
    <property type="entry name" value="MANNOSYL-D-GLYCERATE TRANSPORT/METABOLISM SYSTEM REPRESSOR MNGR-RELATED"/>
    <property type="match status" value="1"/>
</dbReference>
<evidence type="ECO:0000259" key="4">
    <source>
        <dbReference type="PROSITE" id="PS50949"/>
    </source>
</evidence>
<reference evidence="5 6" key="1">
    <citation type="submission" date="2019-02" db="EMBL/GenBank/DDBJ databases">
        <title>Genomic Encyclopedia of Type Strains, Phase IV (KMG-IV): sequencing the most valuable type-strain genomes for metagenomic binning, comparative biology and taxonomic classification.</title>
        <authorList>
            <person name="Goeker M."/>
        </authorList>
    </citation>
    <scope>NUCLEOTIDE SEQUENCE [LARGE SCALE GENOMIC DNA]</scope>
    <source>
        <strain evidence="5 6">DSM 29486</strain>
    </source>
</reference>
<dbReference type="Proteomes" id="UP000292927">
    <property type="component" value="Unassembled WGS sequence"/>
</dbReference>
<gene>
    <name evidence="5" type="ORF">EV209_2306</name>
</gene>
<feature type="domain" description="HTH gntR-type" evidence="4">
    <location>
        <begin position="5"/>
        <end position="73"/>
    </location>
</feature>
<dbReference type="PROSITE" id="PS50949">
    <property type="entry name" value="HTH_GNTR"/>
    <property type="match status" value="2"/>
</dbReference>
<evidence type="ECO:0000256" key="2">
    <source>
        <dbReference type="ARBA" id="ARBA00023125"/>
    </source>
</evidence>